<organism evidence="2 3">
    <name type="scientific">Calycina marina</name>
    <dbReference type="NCBI Taxonomy" id="1763456"/>
    <lineage>
        <taxon>Eukaryota</taxon>
        <taxon>Fungi</taxon>
        <taxon>Dikarya</taxon>
        <taxon>Ascomycota</taxon>
        <taxon>Pezizomycotina</taxon>
        <taxon>Leotiomycetes</taxon>
        <taxon>Helotiales</taxon>
        <taxon>Pezizellaceae</taxon>
        <taxon>Calycina</taxon>
    </lineage>
</organism>
<sequence length="416" mass="45043">MKSFAIHKLVAFLPFIKALEAQSLLSFEDASRIAWRAYGNMVEQVMTAGQPLVKGKDFLFVTPPSTVAIRGGAPCPEAVTNNELFPFADSLQAGDSPLLDMAGVSYIQALDLYPTYNAYKNQMRSANAALQQYSLSVYGPAFNTLADQRTRIETRAQEQLGLEPGYNMPAYGGNYNVQINPFESHEITDQSGLCYKPLYSLTGGFEEAVDSWINGTGGQFSYTWSMKNVNGRDWSSLGHSTSVSQYGGGLFSILSARKGSSTEETQFDSWTSKFSESVSMTLTMEGGPLIFNIQSGSWEVPSVRASYPKITSNGINNLAGKVKLTKLMLGHQVSVTIRIDDTAQWKSVSQFISDAKKNINGGLRIFGFSFGAGSSGNVHRNITEIQTSDHGSGGVIVIPASTRGLPMLLGAYGKAV</sequence>
<evidence type="ECO:0000313" key="2">
    <source>
        <dbReference type="EMBL" id="KAG9246859.1"/>
    </source>
</evidence>
<evidence type="ECO:0000256" key="1">
    <source>
        <dbReference type="SAM" id="SignalP"/>
    </source>
</evidence>
<comment type="caution">
    <text evidence="2">The sequence shown here is derived from an EMBL/GenBank/DDBJ whole genome shotgun (WGS) entry which is preliminary data.</text>
</comment>
<protein>
    <submittedName>
        <fullName evidence="2">Uncharacterized protein</fullName>
    </submittedName>
</protein>
<reference evidence="2" key="1">
    <citation type="journal article" date="2021" name="IMA Fungus">
        <title>Genomic characterization of three marine fungi, including Emericellopsis atlantica sp. nov. with signatures of a generalist lifestyle and marine biomass degradation.</title>
        <authorList>
            <person name="Hagestad O.C."/>
            <person name="Hou L."/>
            <person name="Andersen J.H."/>
            <person name="Hansen E.H."/>
            <person name="Altermark B."/>
            <person name="Li C."/>
            <person name="Kuhnert E."/>
            <person name="Cox R.J."/>
            <person name="Crous P.W."/>
            <person name="Spatafora J.W."/>
            <person name="Lail K."/>
            <person name="Amirebrahimi M."/>
            <person name="Lipzen A."/>
            <person name="Pangilinan J."/>
            <person name="Andreopoulos W."/>
            <person name="Hayes R.D."/>
            <person name="Ng V."/>
            <person name="Grigoriev I.V."/>
            <person name="Jackson S.A."/>
            <person name="Sutton T.D.S."/>
            <person name="Dobson A.D.W."/>
            <person name="Rama T."/>
        </authorList>
    </citation>
    <scope>NUCLEOTIDE SEQUENCE</scope>
    <source>
        <strain evidence="2">TRa3180A</strain>
    </source>
</reference>
<proteinExistence type="predicted"/>
<feature type="chain" id="PRO_5040144298" evidence="1">
    <location>
        <begin position="22"/>
        <end position="416"/>
    </location>
</feature>
<accession>A0A9P7Z794</accession>
<dbReference type="Proteomes" id="UP000887226">
    <property type="component" value="Unassembled WGS sequence"/>
</dbReference>
<keyword evidence="3" id="KW-1185">Reference proteome</keyword>
<feature type="signal peptide" evidence="1">
    <location>
        <begin position="1"/>
        <end position="21"/>
    </location>
</feature>
<keyword evidence="1" id="KW-0732">Signal</keyword>
<evidence type="ECO:0000313" key="3">
    <source>
        <dbReference type="Proteomes" id="UP000887226"/>
    </source>
</evidence>
<dbReference type="EMBL" id="MU253790">
    <property type="protein sequence ID" value="KAG9246859.1"/>
    <property type="molecule type" value="Genomic_DNA"/>
</dbReference>
<gene>
    <name evidence="2" type="ORF">BJ878DRAFT_532959</name>
</gene>
<name>A0A9P7Z794_9HELO</name>
<dbReference type="OrthoDB" id="5047692at2759"/>
<dbReference type="AlphaFoldDB" id="A0A9P7Z794"/>